<dbReference type="InterPro" id="IPR010998">
    <property type="entry name" value="Integrase_recombinase_N"/>
</dbReference>
<feature type="domain" description="Tyr recombinase" evidence="10">
    <location>
        <begin position="128"/>
        <end position="310"/>
    </location>
</feature>
<dbReference type="InterPro" id="IPR002104">
    <property type="entry name" value="Integrase_catalytic"/>
</dbReference>
<evidence type="ECO:0000256" key="7">
    <source>
        <dbReference type="ARBA" id="ARBA00023172"/>
    </source>
</evidence>
<dbReference type="InterPro" id="IPR044068">
    <property type="entry name" value="CB"/>
</dbReference>
<dbReference type="OrthoDB" id="9801717at2"/>
<keyword evidence="4 9" id="KW-0159">Chromosome partition</keyword>
<keyword evidence="6 9" id="KW-0238">DNA-binding</keyword>
<evidence type="ECO:0000259" key="11">
    <source>
        <dbReference type="PROSITE" id="PS51900"/>
    </source>
</evidence>
<dbReference type="GO" id="GO:0007059">
    <property type="term" value="P:chromosome segregation"/>
    <property type="evidence" value="ECO:0007669"/>
    <property type="project" value="UniProtKB-UniRule"/>
</dbReference>
<dbReference type="SUPFAM" id="SSF56349">
    <property type="entry name" value="DNA breaking-rejoining enzymes"/>
    <property type="match status" value="1"/>
</dbReference>
<dbReference type="Gene3D" id="1.10.150.130">
    <property type="match status" value="1"/>
</dbReference>
<name>A0A368YQM8_9RHOB</name>
<dbReference type="PROSITE" id="PS51900">
    <property type="entry name" value="CB"/>
    <property type="match status" value="1"/>
</dbReference>
<accession>A0A368YQM8</accession>
<keyword evidence="5 9" id="KW-0229">DNA integration</keyword>
<dbReference type="AlphaFoldDB" id="A0A368YQM8"/>
<evidence type="ECO:0000256" key="2">
    <source>
        <dbReference type="ARBA" id="ARBA00022490"/>
    </source>
</evidence>
<comment type="subunit">
    <text evidence="9">Forms a cyclic heterotetrameric complex composed of two molecules of XerC and two molecules of XerD.</text>
</comment>
<feature type="active site" evidence="9">
    <location>
        <position position="194"/>
    </location>
</feature>
<comment type="similarity">
    <text evidence="9">Belongs to the 'phage' integrase family. XerC subfamily.</text>
</comment>
<comment type="subcellular location">
    <subcellularLocation>
        <location evidence="1 9">Cytoplasm</location>
    </subcellularLocation>
</comment>
<dbReference type="PANTHER" id="PTHR30349:SF90">
    <property type="entry name" value="TYROSINE RECOMBINASE XERD"/>
    <property type="match status" value="1"/>
</dbReference>
<evidence type="ECO:0000256" key="6">
    <source>
        <dbReference type="ARBA" id="ARBA00023125"/>
    </source>
</evidence>
<keyword evidence="8 9" id="KW-0131">Cell cycle</keyword>
<evidence type="ECO:0000259" key="10">
    <source>
        <dbReference type="PROSITE" id="PS51898"/>
    </source>
</evidence>
<dbReference type="EMBL" id="QPJL01000019">
    <property type="protein sequence ID" value="RCW80464.1"/>
    <property type="molecule type" value="Genomic_DNA"/>
</dbReference>
<feature type="active site" evidence="9">
    <location>
        <position position="262"/>
    </location>
</feature>
<feature type="domain" description="Core-binding (CB)" evidence="11">
    <location>
        <begin position="16"/>
        <end position="107"/>
    </location>
</feature>
<dbReference type="InterPro" id="IPR013762">
    <property type="entry name" value="Integrase-like_cat_sf"/>
</dbReference>
<dbReference type="PROSITE" id="PS51898">
    <property type="entry name" value="TYR_RECOMBINASE"/>
    <property type="match status" value="1"/>
</dbReference>
<feature type="active site" evidence="9">
    <location>
        <position position="171"/>
    </location>
</feature>
<dbReference type="Proteomes" id="UP000253345">
    <property type="component" value="Unassembled WGS sequence"/>
</dbReference>
<dbReference type="HAMAP" id="MF_01808">
    <property type="entry name" value="Recomb_XerC_XerD"/>
    <property type="match status" value="1"/>
</dbReference>
<proteinExistence type="inferred from homology"/>
<evidence type="ECO:0000256" key="1">
    <source>
        <dbReference type="ARBA" id="ARBA00004496"/>
    </source>
</evidence>
<keyword evidence="7 9" id="KW-0233">DNA recombination</keyword>
<dbReference type="GO" id="GO:0006313">
    <property type="term" value="P:DNA transposition"/>
    <property type="evidence" value="ECO:0007669"/>
    <property type="project" value="UniProtKB-UniRule"/>
</dbReference>
<organism evidence="12 13">
    <name type="scientific">Paracoccus lutimaris</name>
    <dbReference type="NCBI Taxonomy" id="1490030"/>
    <lineage>
        <taxon>Bacteria</taxon>
        <taxon>Pseudomonadati</taxon>
        <taxon>Pseudomonadota</taxon>
        <taxon>Alphaproteobacteria</taxon>
        <taxon>Rhodobacterales</taxon>
        <taxon>Paracoccaceae</taxon>
        <taxon>Paracoccus</taxon>
    </lineage>
</organism>
<dbReference type="InterPro" id="IPR050090">
    <property type="entry name" value="Tyrosine_recombinase_XerCD"/>
</dbReference>
<keyword evidence="3 9" id="KW-0132">Cell division</keyword>
<feature type="active site" evidence="9">
    <location>
        <position position="288"/>
    </location>
</feature>
<keyword evidence="13" id="KW-1185">Reference proteome</keyword>
<dbReference type="Pfam" id="PF02899">
    <property type="entry name" value="Phage_int_SAM_1"/>
    <property type="match status" value="1"/>
</dbReference>
<evidence type="ECO:0000256" key="5">
    <source>
        <dbReference type="ARBA" id="ARBA00022908"/>
    </source>
</evidence>
<feature type="active site" description="O-(3'-phospho-DNA)-tyrosine intermediate" evidence="9">
    <location>
        <position position="297"/>
    </location>
</feature>
<evidence type="ECO:0000313" key="12">
    <source>
        <dbReference type="EMBL" id="RCW80464.1"/>
    </source>
</evidence>
<dbReference type="InterPro" id="IPR011010">
    <property type="entry name" value="DNA_brk_join_enz"/>
</dbReference>
<keyword evidence="2 9" id="KW-0963">Cytoplasm</keyword>
<reference evidence="12 13" key="1">
    <citation type="submission" date="2018-07" db="EMBL/GenBank/DDBJ databases">
        <title>Genomic Encyclopedia of Type Strains, Phase III (KMG-III): the genomes of soil and plant-associated and newly described type strains.</title>
        <authorList>
            <person name="Whitman W."/>
        </authorList>
    </citation>
    <scope>NUCLEOTIDE SEQUENCE [LARGE SCALE GENOMIC DNA]</scope>
    <source>
        <strain evidence="12 13">CECT 8525</strain>
    </source>
</reference>
<dbReference type="PANTHER" id="PTHR30349">
    <property type="entry name" value="PHAGE INTEGRASE-RELATED"/>
    <property type="match status" value="1"/>
</dbReference>
<evidence type="ECO:0000256" key="3">
    <source>
        <dbReference type="ARBA" id="ARBA00022618"/>
    </source>
</evidence>
<dbReference type="GO" id="GO:0003677">
    <property type="term" value="F:DNA binding"/>
    <property type="evidence" value="ECO:0007669"/>
    <property type="project" value="UniProtKB-UniRule"/>
</dbReference>
<dbReference type="Pfam" id="PF00589">
    <property type="entry name" value="Phage_integrase"/>
    <property type="match status" value="1"/>
</dbReference>
<dbReference type="GO" id="GO:0051301">
    <property type="term" value="P:cell division"/>
    <property type="evidence" value="ECO:0007669"/>
    <property type="project" value="UniProtKB-KW"/>
</dbReference>
<dbReference type="RefSeq" id="WP_114350183.1">
    <property type="nucleotide sequence ID" value="NZ_QPJL01000019.1"/>
</dbReference>
<sequence length="316" mass="34233">MTAGARPPEFPLALAPVMSEALTRWLDSERAARDRSDHTIRAYQADLLAFLSFLGGHHGAPALPATLAGLTQTDMRAFAAAERGRGLSARSLARRLSATRSFIRWMSDRHGFDASKALASRGPKYTRSLPRPLAPEQARDLLDLAASTHPEPWIAARDMAVLTLLYGCGLRISEALSLNGADWPLREALTIRGKGGRERQVPVLPVARDAIQTYLHLSPYPLERDGPLFRGARGKRLGQPAISGAMRLLRQGLGLPPTATPHALRHSFATHLLAAGGDLRTIQELLGHASLSTTQVYTGVDDAHLLAVYRAAHPRA</sequence>
<dbReference type="InterPro" id="IPR004107">
    <property type="entry name" value="Integrase_SAM-like_N"/>
</dbReference>
<evidence type="ECO:0000256" key="8">
    <source>
        <dbReference type="ARBA" id="ARBA00023306"/>
    </source>
</evidence>
<evidence type="ECO:0000256" key="4">
    <source>
        <dbReference type="ARBA" id="ARBA00022829"/>
    </source>
</evidence>
<dbReference type="GO" id="GO:0009037">
    <property type="term" value="F:tyrosine-based site-specific recombinase activity"/>
    <property type="evidence" value="ECO:0007669"/>
    <property type="project" value="UniProtKB-UniRule"/>
</dbReference>
<comment type="caution">
    <text evidence="12">The sequence shown here is derived from an EMBL/GenBank/DDBJ whole genome shotgun (WGS) entry which is preliminary data.</text>
</comment>
<feature type="active site" evidence="9">
    <location>
        <position position="265"/>
    </location>
</feature>
<gene>
    <name evidence="9" type="primary">xerC</name>
    <name evidence="12" type="ORF">DFP89_11923</name>
</gene>
<evidence type="ECO:0000313" key="13">
    <source>
        <dbReference type="Proteomes" id="UP000253345"/>
    </source>
</evidence>
<protein>
    <recommendedName>
        <fullName evidence="9">Tyrosine recombinase XerC</fullName>
    </recommendedName>
</protein>
<evidence type="ECO:0000256" key="9">
    <source>
        <dbReference type="HAMAP-Rule" id="MF_01808"/>
    </source>
</evidence>
<dbReference type="Gene3D" id="1.10.443.10">
    <property type="entry name" value="Intergrase catalytic core"/>
    <property type="match status" value="1"/>
</dbReference>
<comment type="function">
    <text evidence="9">Site-specific tyrosine recombinase, which acts by catalyzing the cutting and rejoining of the recombining DNA molecules. The XerC-XerD complex is essential to convert dimers of the bacterial chromosome into monomers to permit their segregation at cell division. It also contributes to the segregational stability of plasmids.</text>
</comment>
<dbReference type="InterPro" id="IPR023009">
    <property type="entry name" value="Tyrosine_recombinase_XerC/XerD"/>
</dbReference>
<dbReference type="GO" id="GO:0005737">
    <property type="term" value="C:cytoplasm"/>
    <property type="evidence" value="ECO:0007669"/>
    <property type="project" value="UniProtKB-SubCell"/>
</dbReference>